<dbReference type="AlphaFoldDB" id="A0AAU9IC34"/>
<dbReference type="Gene3D" id="3.40.50.720">
    <property type="entry name" value="NAD(P)-binding Rossmann-like Domain"/>
    <property type="match status" value="1"/>
</dbReference>
<evidence type="ECO:0000259" key="10">
    <source>
        <dbReference type="Pfam" id="PF00056"/>
    </source>
</evidence>
<dbReference type="FunFam" id="3.90.110.10:FF:000002">
    <property type="entry name" value="Malate dehydrogenase"/>
    <property type="match status" value="1"/>
</dbReference>
<evidence type="ECO:0000313" key="13">
    <source>
        <dbReference type="Proteomes" id="UP001162131"/>
    </source>
</evidence>
<evidence type="ECO:0000256" key="6">
    <source>
        <dbReference type="PIRSR" id="PIRSR000102-2"/>
    </source>
</evidence>
<sequence>MASPSKRFRTIEHHLRLKDPMVVCVTGAAGQIAYSLLPMLGRGLALGTDQLIDLRLLEIPQAQGALEGVVMELQDCAYPLFYKISYGSDPAVLFKDADLIIFLGGFPRKAGMERKELIGKNCQIFKTQGEALNLVGKPTTKCLVVANPANTNCLALSTFASRIPKENFTALTRLDQNRAVWQIAARAKMNVAHISRVIIWGNHSSTQYPDVNHGQIATKVDETITSKPIREKIADNNWLNGKFIADVQQRGAAVIKARKLSSAMSAASAAIDHVRDWCLGTNGRWVSMGVVSDGAYGVPPGLVFSYPVVCENWTWTIIRDLTLDQFSQEKICATARELVEERRDALS</sequence>
<dbReference type="SUPFAM" id="SSF56327">
    <property type="entry name" value="LDH C-terminal domain-like"/>
    <property type="match status" value="1"/>
</dbReference>
<dbReference type="EMBL" id="CAJZBQ010000005">
    <property type="protein sequence ID" value="CAG9311747.1"/>
    <property type="molecule type" value="Genomic_DNA"/>
</dbReference>
<reference evidence="12" key="1">
    <citation type="submission" date="2021-09" db="EMBL/GenBank/DDBJ databases">
        <authorList>
            <consortium name="AG Swart"/>
            <person name="Singh M."/>
            <person name="Singh A."/>
            <person name="Seah K."/>
            <person name="Emmerich C."/>
        </authorList>
    </citation>
    <scope>NUCLEOTIDE SEQUENCE</scope>
    <source>
        <strain evidence="12">ATCC30299</strain>
    </source>
</reference>
<feature type="binding site" evidence="6">
    <location>
        <position position="178"/>
    </location>
    <ligand>
        <name>substrate</name>
    </ligand>
</feature>
<dbReference type="InterPro" id="IPR015955">
    <property type="entry name" value="Lactate_DH/Glyco_Ohase_4_C"/>
</dbReference>
<accession>A0AAU9IC34</accession>
<dbReference type="GO" id="GO:0006099">
    <property type="term" value="P:tricarboxylic acid cycle"/>
    <property type="evidence" value="ECO:0007669"/>
    <property type="project" value="UniProtKB-KW"/>
</dbReference>
<dbReference type="InterPro" id="IPR010945">
    <property type="entry name" value="Malate_DH_type2"/>
</dbReference>
<evidence type="ECO:0000256" key="7">
    <source>
        <dbReference type="PIRSR" id="PIRSR000102-3"/>
    </source>
</evidence>
<keyword evidence="9" id="KW-0816">Tricarboxylic acid cycle</keyword>
<dbReference type="GO" id="GO:0030060">
    <property type="term" value="F:L-malate dehydrogenase (NAD+) activity"/>
    <property type="evidence" value="ECO:0007669"/>
    <property type="project" value="UniProtKB-EC"/>
</dbReference>
<feature type="binding site" evidence="6">
    <location>
        <position position="108"/>
    </location>
    <ligand>
        <name>substrate</name>
    </ligand>
</feature>
<evidence type="ECO:0000256" key="1">
    <source>
        <dbReference type="ARBA" id="ARBA00009613"/>
    </source>
</evidence>
<feature type="domain" description="Lactate/malate dehydrogenase N-terminal" evidence="10">
    <location>
        <begin position="23"/>
        <end position="168"/>
    </location>
</feature>
<keyword evidence="4 7" id="KW-0520">NAD</keyword>
<keyword evidence="3 8" id="KW-0560">Oxidoreductase</keyword>
<gene>
    <name evidence="12" type="ORF">BSTOLATCC_MIC5009</name>
</gene>
<dbReference type="Gene3D" id="3.90.110.10">
    <property type="entry name" value="Lactate dehydrogenase/glycoside hydrolase, family 4, C-terminal"/>
    <property type="match status" value="1"/>
</dbReference>
<dbReference type="SUPFAM" id="SSF51735">
    <property type="entry name" value="NAD(P)-binding Rossmann-fold domains"/>
    <property type="match status" value="1"/>
</dbReference>
<dbReference type="InterPro" id="IPR001252">
    <property type="entry name" value="Malate_DH_AS"/>
</dbReference>
<feature type="active site" description="Proton acceptor" evidence="5">
    <location>
        <position position="203"/>
    </location>
</feature>
<proteinExistence type="inferred from homology"/>
<dbReference type="PANTHER" id="PTHR23382">
    <property type="entry name" value="MALATE DEHYDROGENASE"/>
    <property type="match status" value="1"/>
</dbReference>
<dbReference type="InterPro" id="IPR001236">
    <property type="entry name" value="Lactate/malate_DH_N"/>
</dbReference>
<evidence type="ECO:0000256" key="2">
    <source>
        <dbReference type="ARBA" id="ARBA00012995"/>
    </source>
</evidence>
<feature type="domain" description="Lactate/malate dehydrogenase C-terminal" evidence="11">
    <location>
        <begin position="172"/>
        <end position="342"/>
    </location>
</feature>
<evidence type="ECO:0000256" key="3">
    <source>
        <dbReference type="ARBA" id="ARBA00023002"/>
    </source>
</evidence>
<feature type="binding site" evidence="7">
    <location>
        <begin position="145"/>
        <end position="147"/>
    </location>
    <ligand>
        <name>NAD(+)</name>
        <dbReference type="ChEBI" id="CHEBI:57540"/>
    </ligand>
</feature>
<evidence type="ECO:0000259" key="11">
    <source>
        <dbReference type="Pfam" id="PF02866"/>
    </source>
</evidence>
<keyword evidence="13" id="KW-1185">Reference proteome</keyword>
<comment type="similarity">
    <text evidence="1">Belongs to the LDH/MDH superfamily. MDH type 2 family.</text>
</comment>
<evidence type="ECO:0000256" key="9">
    <source>
        <dbReference type="RuleBase" id="RU003405"/>
    </source>
</evidence>
<feature type="binding site" evidence="7">
    <location>
        <position position="121"/>
    </location>
    <ligand>
        <name>NAD(+)</name>
        <dbReference type="ChEBI" id="CHEBI:57540"/>
    </ligand>
</feature>
<dbReference type="GO" id="GO:0006108">
    <property type="term" value="P:malate metabolic process"/>
    <property type="evidence" value="ECO:0007669"/>
    <property type="project" value="InterPro"/>
</dbReference>
<evidence type="ECO:0000256" key="4">
    <source>
        <dbReference type="ARBA" id="ARBA00023027"/>
    </source>
</evidence>
<feature type="binding site" evidence="6">
    <location>
        <position position="114"/>
    </location>
    <ligand>
        <name>substrate</name>
    </ligand>
</feature>
<dbReference type="NCBIfam" id="NF003916">
    <property type="entry name" value="PRK05442.1"/>
    <property type="match status" value="1"/>
</dbReference>
<evidence type="ECO:0000256" key="8">
    <source>
        <dbReference type="RuleBase" id="RU003369"/>
    </source>
</evidence>
<dbReference type="FunFam" id="3.40.50.720:FF:000010">
    <property type="entry name" value="Malate dehydrogenase"/>
    <property type="match status" value="1"/>
</dbReference>
<dbReference type="NCBIfam" id="TIGR01759">
    <property type="entry name" value="MalateDH-SF1"/>
    <property type="match status" value="1"/>
</dbReference>
<name>A0AAU9IC34_9CILI</name>
<feature type="binding site" evidence="6">
    <location>
        <position position="147"/>
    </location>
    <ligand>
        <name>substrate</name>
    </ligand>
</feature>
<protein>
    <recommendedName>
        <fullName evidence="2 9">Malate dehydrogenase</fullName>
        <ecNumber evidence="2 9">1.1.1.37</ecNumber>
    </recommendedName>
</protein>
<dbReference type="InterPro" id="IPR001557">
    <property type="entry name" value="L-lactate/malate_DH"/>
</dbReference>
<dbReference type="InterPro" id="IPR036291">
    <property type="entry name" value="NAD(P)-bd_dom_sf"/>
</dbReference>
<comment type="caution">
    <text evidence="12">The sequence shown here is derived from an EMBL/GenBank/DDBJ whole genome shotgun (WGS) entry which is preliminary data.</text>
</comment>
<dbReference type="Pfam" id="PF02866">
    <property type="entry name" value="Ldh_1_C"/>
    <property type="match status" value="1"/>
</dbReference>
<dbReference type="PIRSF" id="PIRSF000102">
    <property type="entry name" value="Lac_mal_DH"/>
    <property type="match status" value="1"/>
</dbReference>
<evidence type="ECO:0000313" key="12">
    <source>
        <dbReference type="EMBL" id="CAG9311747.1"/>
    </source>
</evidence>
<comment type="catalytic activity">
    <reaction evidence="9">
        <text>(S)-malate + NAD(+) = oxaloacetate + NADH + H(+)</text>
        <dbReference type="Rhea" id="RHEA:21432"/>
        <dbReference type="ChEBI" id="CHEBI:15378"/>
        <dbReference type="ChEBI" id="CHEBI:15589"/>
        <dbReference type="ChEBI" id="CHEBI:16452"/>
        <dbReference type="ChEBI" id="CHEBI:57540"/>
        <dbReference type="ChEBI" id="CHEBI:57945"/>
        <dbReference type="EC" id="1.1.1.37"/>
    </reaction>
</comment>
<dbReference type="PROSITE" id="PS00068">
    <property type="entry name" value="MDH"/>
    <property type="match status" value="1"/>
</dbReference>
<dbReference type="EC" id="1.1.1.37" evidence="2 9"/>
<evidence type="ECO:0000256" key="5">
    <source>
        <dbReference type="PIRSR" id="PIRSR000102-1"/>
    </source>
</evidence>
<dbReference type="Proteomes" id="UP001162131">
    <property type="component" value="Unassembled WGS sequence"/>
</dbReference>
<dbReference type="InterPro" id="IPR022383">
    <property type="entry name" value="Lactate/malate_DH_C"/>
</dbReference>
<organism evidence="12 13">
    <name type="scientific">Blepharisma stoltei</name>
    <dbReference type="NCBI Taxonomy" id="1481888"/>
    <lineage>
        <taxon>Eukaryota</taxon>
        <taxon>Sar</taxon>
        <taxon>Alveolata</taxon>
        <taxon>Ciliophora</taxon>
        <taxon>Postciliodesmatophora</taxon>
        <taxon>Heterotrichea</taxon>
        <taxon>Heterotrichida</taxon>
        <taxon>Blepharismidae</taxon>
        <taxon>Blepharisma</taxon>
    </lineage>
</organism>
<dbReference type="Pfam" id="PF00056">
    <property type="entry name" value="Ldh_1_N"/>
    <property type="match status" value="1"/>
</dbReference>